<dbReference type="Proteomes" id="UP000188533">
    <property type="component" value="Unassembled WGS sequence"/>
</dbReference>
<sequence length="89" mass="10055">MIIFVNQEGTLRMSCVPDQEELLILKHRSAFLPFPLSKTFADPESCRYLPTSEENVRSGEWKKTIDILVSCSFQTVRVGGLFINSPYGA</sequence>
<proteinExistence type="predicted"/>
<evidence type="ECO:0000313" key="2">
    <source>
        <dbReference type="Proteomes" id="UP000188533"/>
    </source>
</evidence>
<dbReference type="AlphaFoldDB" id="A0A1Q3EF50"/>
<reference evidence="1 2" key="1">
    <citation type="submission" date="2016-08" db="EMBL/GenBank/DDBJ databases">
        <authorList>
            <consortium name="Lentinula edodes genome sequencing consortium"/>
            <person name="Sakamoto Y."/>
            <person name="Nakade K."/>
            <person name="Sato S."/>
            <person name="Yoshida Y."/>
            <person name="Miyazaki K."/>
            <person name="Natsume S."/>
            <person name="Konno N."/>
        </authorList>
    </citation>
    <scope>NUCLEOTIDE SEQUENCE [LARGE SCALE GENOMIC DNA]</scope>
    <source>
        <strain evidence="1 2">NBRC 111202</strain>
    </source>
</reference>
<reference evidence="1 2" key="2">
    <citation type="submission" date="2017-02" db="EMBL/GenBank/DDBJ databases">
        <title>A genome survey and senescence transcriptome analysis in Lentinula edodes.</title>
        <authorList>
            <person name="Sakamoto Y."/>
            <person name="Nakade K."/>
            <person name="Sato S."/>
            <person name="Yoshida Y."/>
            <person name="Miyazaki K."/>
            <person name="Natsume S."/>
            <person name="Konno N."/>
        </authorList>
    </citation>
    <scope>NUCLEOTIDE SEQUENCE [LARGE SCALE GENOMIC DNA]</scope>
    <source>
        <strain evidence="1 2">NBRC 111202</strain>
    </source>
</reference>
<name>A0A1Q3EF50_LENED</name>
<evidence type="ECO:0000313" key="1">
    <source>
        <dbReference type="EMBL" id="GAW05845.1"/>
    </source>
</evidence>
<gene>
    <name evidence="1" type="ORF">LENED_007730</name>
</gene>
<keyword evidence="2" id="KW-1185">Reference proteome</keyword>
<dbReference type="EMBL" id="BDGU01000277">
    <property type="protein sequence ID" value="GAW05845.1"/>
    <property type="molecule type" value="Genomic_DNA"/>
</dbReference>
<organism evidence="1 2">
    <name type="scientific">Lentinula edodes</name>
    <name type="common">Shiitake mushroom</name>
    <name type="synonym">Lentinus edodes</name>
    <dbReference type="NCBI Taxonomy" id="5353"/>
    <lineage>
        <taxon>Eukaryota</taxon>
        <taxon>Fungi</taxon>
        <taxon>Dikarya</taxon>
        <taxon>Basidiomycota</taxon>
        <taxon>Agaricomycotina</taxon>
        <taxon>Agaricomycetes</taxon>
        <taxon>Agaricomycetidae</taxon>
        <taxon>Agaricales</taxon>
        <taxon>Marasmiineae</taxon>
        <taxon>Omphalotaceae</taxon>
        <taxon>Lentinula</taxon>
    </lineage>
</organism>
<accession>A0A1Q3EF50</accession>
<protein>
    <submittedName>
        <fullName evidence="1">Uncharacterized protein</fullName>
    </submittedName>
</protein>
<comment type="caution">
    <text evidence="1">The sequence shown here is derived from an EMBL/GenBank/DDBJ whole genome shotgun (WGS) entry which is preliminary data.</text>
</comment>